<dbReference type="Proteomes" id="UP000289016">
    <property type="component" value="Unassembled WGS sequence"/>
</dbReference>
<dbReference type="NCBIfam" id="NF033153">
    <property type="entry name" value="phage_ICD_like"/>
    <property type="match status" value="1"/>
</dbReference>
<gene>
    <name evidence="1" type="ORF">DN595_12310</name>
</gene>
<dbReference type="RefSeq" id="WP_128339377.1">
    <property type="nucleotide sequence ID" value="NZ_QKPI01000026.1"/>
</dbReference>
<accession>A0AB37VHI0</accession>
<organism evidence="1 2">
    <name type="scientific">Enterobacter cloacae</name>
    <dbReference type="NCBI Taxonomy" id="550"/>
    <lineage>
        <taxon>Bacteria</taxon>
        <taxon>Pseudomonadati</taxon>
        <taxon>Pseudomonadota</taxon>
        <taxon>Gammaproteobacteria</taxon>
        <taxon>Enterobacterales</taxon>
        <taxon>Enterobacteriaceae</taxon>
        <taxon>Enterobacter</taxon>
        <taxon>Enterobacter cloacae complex</taxon>
    </lineage>
</organism>
<comment type="caution">
    <text evidence="1">The sequence shown here is derived from an EMBL/GenBank/DDBJ whole genome shotgun (WGS) entry which is preliminary data.</text>
</comment>
<protein>
    <submittedName>
        <fullName evidence="1">Host cell division inhibitor Icd-like protein</fullName>
    </submittedName>
</protein>
<evidence type="ECO:0000313" key="2">
    <source>
        <dbReference type="Proteomes" id="UP000289016"/>
    </source>
</evidence>
<proteinExistence type="predicted"/>
<sequence>MAGKQHTQTHPKFTWLFLGTPRGHSCLPIVLRTVADNEDTARAAFYGWDLTFAAKIRTESPLSVSFMDRENRTLWSILGSDPYSNEAVPMEVRHG</sequence>
<evidence type="ECO:0000313" key="1">
    <source>
        <dbReference type="EMBL" id="RWT79139.1"/>
    </source>
</evidence>
<reference evidence="1 2" key="1">
    <citation type="submission" date="2018-06" db="EMBL/GenBank/DDBJ databases">
        <title>Carbapenemase-producing Enterobacteriaceae present in wastewater treatment plant effluent and nearby surface waters in the US.</title>
        <authorList>
            <person name="Mathys D.A."/>
            <person name="Mollenkopf D.F."/>
            <person name="Feicht S.M."/>
            <person name="Adams R.J."/>
            <person name="Albers A.L."/>
            <person name="Grooters S.V."/>
            <person name="Stuever D.M."/>
            <person name="Daniels J.B."/>
            <person name="Wittum T.E."/>
        </authorList>
    </citation>
    <scope>NUCLEOTIDE SEQUENCE [LARGE SCALE GENOMIC DNA]</scope>
    <source>
        <strain evidence="1 2">GEO_23_Down_A</strain>
    </source>
</reference>
<name>A0AB37VHI0_ENTCL</name>
<dbReference type="AlphaFoldDB" id="A0AB37VHI0"/>
<dbReference type="EMBL" id="QKPI01000026">
    <property type="protein sequence ID" value="RWT79139.1"/>
    <property type="molecule type" value="Genomic_DNA"/>
</dbReference>